<accession>A0AA42DJZ3</accession>
<feature type="transmembrane region" description="Helical" evidence="4">
    <location>
        <begin position="272"/>
        <end position="293"/>
    </location>
</feature>
<dbReference type="InterPro" id="IPR018060">
    <property type="entry name" value="HTH_AraC"/>
</dbReference>
<gene>
    <name evidence="6" type="ORF">PBV87_01815</name>
</gene>
<dbReference type="SMART" id="SM00342">
    <property type="entry name" value="HTH_ARAC"/>
    <property type="match status" value="1"/>
</dbReference>
<keyword evidence="1" id="KW-0805">Transcription regulation</keyword>
<keyword evidence="4" id="KW-0812">Transmembrane</keyword>
<dbReference type="PANTHER" id="PTHR43280">
    <property type="entry name" value="ARAC-FAMILY TRANSCRIPTIONAL REGULATOR"/>
    <property type="match status" value="1"/>
</dbReference>
<evidence type="ECO:0000256" key="3">
    <source>
        <dbReference type="ARBA" id="ARBA00023163"/>
    </source>
</evidence>
<dbReference type="PROSITE" id="PS01124">
    <property type="entry name" value="HTH_ARAC_FAMILY_2"/>
    <property type="match status" value="1"/>
</dbReference>
<sequence length="684" mass="78909">MIPVSCIIATLFSVGYDIFSKELFSKEITNIELSMSHLNNELDECLLIAHHLTNKDEFKPFNLNETPSEGSRLINTLFNYIISNKLLNEAAVYFYNTDYVYTSKSSLSVENFYEQYSSSTYSPNALKELVETSTDSIFFNDLKYNDTNYFALLVPLSAYYEQIGCSIFLFDQNLLYDSIFASQEDNRQFYFVNTLDLENSLDSFDLSHMPTLNYESLIRSLSTLTKTGDSFSTHSDQYLIYASKPSLSADNLLILSTASHKKVFAPLHTLNLIMLVSLVGAILFSLLCSYYIVKRNFAPLREMNYSLTMLKQDYSKLEREVTQSIPMRQYFLLNQLINGNINNIPDFIENCHSLNMDLTSPYHGIIVVKAQINHFAFDKTIIDTLQSMQQTSLKQSYLIQHIYPNIDIYLVGTEGNIKLSTIVLPQATLYFGSFSRRLSNISKSYINARALSELATSTPELADSIQVLFQDYKAIALQLTTFLQVGDYQKIPELLLQTIQSLEATTLPFSLQKVICIEIMMAFNNYISKQKYSIPYDKLDLVSLFKVESFEELKEIVLEVSSEMLNLIIDFRNDRILEPSITLIKDFIKEHYEDPNLSTEQIALEFSIPTSYLEDYFYKHTSQSLLDYMYHLRIEKSKELLKTTPYTLKIIANQVGFVHISSFISYFKEYEHCTPGHYRSKYHI</sequence>
<keyword evidence="7" id="KW-1185">Reference proteome</keyword>
<organism evidence="6 7">
    <name type="scientific">Holtiella tumoricola</name>
    <dbReference type="NCBI Taxonomy" id="3018743"/>
    <lineage>
        <taxon>Bacteria</taxon>
        <taxon>Bacillati</taxon>
        <taxon>Bacillota</taxon>
        <taxon>Clostridia</taxon>
        <taxon>Lachnospirales</taxon>
        <taxon>Cellulosilyticaceae</taxon>
        <taxon>Holtiella</taxon>
    </lineage>
</organism>
<protein>
    <submittedName>
        <fullName evidence="6">Helix-turn-helix transcriptional regulator</fullName>
    </submittedName>
</protein>
<dbReference type="Proteomes" id="UP001169242">
    <property type="component" value="Unassembled WGS sequence"/>
</dbReference>
<keyword evidence="4" id="KW-1133">Transmembrane helix</keyword>
<evidence type="ECO:0000256" key="4">
    <source>
        <dbReference type="SAM" id="Phobius"/>
    </source>
</evidence>
<reference evidence="6" key="1">
    <citation type="journal article" date="2023" name="Int. J. Syst. Evol. Microbiol.">
        <title>&lt;i&gt;Holtiella tumoricola&lt;/i&gt; gen. nov. sp. nov., isolated from a human clinical sample.</title>
        <authorList>
            <person name="Allen-Vercoe E."/>
            <person name="Daigneault M.C."/>
            <person name="Vancuren S.J."/>
            <person name="Cochrane K."/>
            <person name="O'Neal L.L."/>
            <person name="Sankaranarayanan K."/>
            <person name="Lawson P.A."/>
        </authorList>
    </citation>
    <scope>NUCLEOTIDE SEQUENCE</scope>
    <source>
        <strain evidence="6">CC70A</strain>
    </source>
</reference>
<dbReference type="Gene3D" id="1.10.10.60">
    <property type="entry name" value="Homeodomain-like"/>
    <property type="match status" value="2"/>
</dbReference>
<dbReference type="EMBL" id="JAQIFT010000010">
    <property type="protein sequence ID" value="MDA3730242.1"/>
    <property type="molecule type" value="Genomic_DNA"/>
</dbReference>
<dbReference type="GO" id="GO:0003700">
    <property type="term" value="F:DNA-binding transcription factor activity"/>
    <property type="evidence" value="ECO:0007669"/>
    <property type="project" value="InterPro"/>
</dbReference>
<evidence type="ECO:0000313" key="7">
    <source>
        <dbReference type="Proteomes" id="UP001169242"/>
    </source>
</evidence>
<dbReference type="RefSeq" id="WP_198524911.1">
    <property type="nucleotide sequence ID" value="NZ_JAQIFT010000010.1"/>
</dbReference>
<keyword evidence="2" id="KW-0238">DNA-binding</keyword>
<evidence type="ECO:0000313" key="6">
    <source>
        <dbReference type="EMBL" id="MDA3730242.1"/>
    </source>
</evidence>
<name>A0AA42DJZ3_9FIRM</name>
<dbReference type="InterPro" id="IPR009057">
    <property type="entry name" value="Homeodomain-like_sf"/>
</dbReference>
<dbReference type="AlphaFoldDB" id="A0AA42DJZ3"/>
<evidence type="ECO:0000259" key="5">
    <source>
        <dbReference type="PROSITE" id="PS01124"/>
    </source>
</evidence>
<evidence type="ECO:0000256" key="2">
    <source>
        <dbReference type="ARBA" id="ARBA00023125"/>
    </source>
</evidence>
<dbReference type="GO" id="GO:0043565">
    <property type="term" value="F:sequence-specific DNA binding"/>
    <property type="evidence" value="ECO:0007669"/>
    <property type="project" value="InterPro"/>
</dbReference>
<dbReference type="Pfam" id="PF12833">
    <property type="entry name" value="HTH_18"/>
    <property type="match status" value="1"/>
</dbReference>
<dbReference type="PANTHER" id="PTHR43280:SF34">
    <property type="entry name" value="ARAC-FAMILY TRANSCRIPTIONAL REGULATOR"/>
    <property type="match status" value="1"/>
</dbReference>
<dbReference type="SUPFAM" id="SSF46689">
    <property type="entry name" value="Homeodomain-like"/>
    <property type="match status" value="1"/>
</dbReference>
<keyword evidence="4" id="KW-0472">Membrane</keyword>
<evidence type="ECO:0000256" key="1">
    <source>
        <dbReference type="ARBA" id="ARBA00023015"/>
    </source>
</evidence>
<comment type="caution">
    <text evidence="6">The sequence shown here is derived from an EMBL/GenBank/DDBJ whole genome shotgun (WGS) entry which is preliminary data.</text>
</comment>
<keyword evidence="3" id="KW-0804">Transcription</keyword>
<proteinExistence type="predicted"/>
<feature type="domain" description="HTH araC/xylS-type" evidence="5">
    <location>
        <begin position="582"/>
        <end position="681"/>
    </location>
</feature>